<dbReference type="AlphaFoldDB" id="A0A644WUI4"/>
<dbReference type="InterPro" id="IPR000847">
    <property type="entry name" value="LysR_HTH_N"/>
</dbReference>
<dbReference type="InterPro" id="IPR036388">
    <property type="entry name" value="WH-like_DNA-bd_sf"/>
</dbReference>
<protein>
    <recommendedName>
        <fullName evidence="1">HTH lysR-type domain-containing protein</fullName>
    </recommendedName>
</protein>
<dbReference type="GO" id="GO:0003700">
    <property type="term" value="F:DNA-binding transcription factor activity"/>
    <property type="evidence" value="ECO:0007669"/>
    <property type="project" value="InterPro"/>
</dbReference>
<organism evidence="2">
    <name type="scientific">bioreactor metagenome</name>
    <dbReference type="NCBI Taxonomy" id="1076179"/>
    <lineage>
        <taxon>unclassified sequences</taxon>
        <taxon>metagenomes</taxon>
        <taxon>ecological metagenomes</taxon>
    </lineage>
</organism>
<dbReference type="PANTHER" id="PTHR30432">
    <property type="entry name" value="TRANSCRIPTIONAL REGULATOR MODE"/>
    <property type="match status" value="1"/>
</dbReference>
<proteinExistence type="predicted"/>
<sequence>MPDPTPKYDNIYVGYSFWLADTEHGNIISPEMWTLLLTIEKAHSISNAAKEMKISYRKAWDMIRHCEEALGFQLFVKLRGGKDGGITTLSPDGEALVAAYHNLVANLEPAFEQYIISFKRTLKGKKV</sequence>
<dbReference type="InterPro" id="IPR051815">
    <property type="entry name" value="Molybdate_resp_trans_reg"/>
</dbReference>
<evidence type="ECO:0000313" key="2">
    <source>
        <dbReference type="EMBL" id="MPM07409.1"/>
    </source>
</evidence>
<dbReference type="Pfam" id="PF00126">
    <property type="entry name" value="HTH_1"/>
    <property type="match status" value="1"/>
</dbReference>
<dbReference type="Gene3D" id="1.10.10.10">
    <property type="entry name" value="Winged helix-like DNA-binding domain superfamily/Winged helix DNA-binding domain"/>
    <property type="match status" value="1"/>
</dbReference>
<dbReference type="SUPFAM" id="SSF46785">
    <property type="entry name" value="Winged helix' DNA-binding domain"/>
    <property type="match status" value="1"/>
</dbReference>
<name>A0A644WUI4_9ZZZZ</name>
<dbReference type="PANTHER" id="PTHR30432:SF1">
    <property type="entry name" value="DNA-BINDING TRANSCRIPTIONAL DUAL REGULATOR MODE"/>
    <property type="match status" value="1"/>
</dbReference>
<accession>A0A644WUI4</accession>
<feature type="domain" description="HTH lysR-type" evidence="1">
    <location>
        <begin position="35"/>
        <end position="94"/>
    </location>
</feature>
<evidence type="ECO:0000259" key="1">
    <source>
        <dbReference type="Pfam" id="PF00126"/>
    </source>
</evidence>
<comment type="caution">
    <text evidence="2">The sequence shown here is derived from an EMBL/GenBank/DDBJ whole genome shotgun (WGS) entry which is preliminary data.</text>
</comment>
<dbReference type="InterPro" id="IPR036390">
    <property type="entry name" value="WH_DNA-bd_sf"/>
</dbReference>
<gene>
    <name evidence="2" type="ORF">SDC9_53715</name>
</gene>
<reference evidence="2" key="1">
    <citation type="submission" date="2019-08" db="EMBL/GenBank/DDBJ databases">
        <authorList>
            <person name="Kucharzyk K."/>
            <person name="Murdoch R.W."/>
            <person name="Higgins S."/>
            <person name="Loffler F."/>
        </authorList>
    </citation>
    <scope>NUCLEOTIDE SEQUENCE</scope>
</reference>
<dbReference type="EMBL" id="VSSQ01001332">
    <property type="protein sequence ID" value="MPM07409.1"/>
    <property type="molecule type" value="Genomic_DNA"/>
</dbReference>